<dbReference type="InterPro" id="IPR050638">
    <property type="entry name" value="AA-Vitamin_Transporters"/>
</dbReference>
<dbReference type="PANTHER" id="PTHR32322">
    <property type="entry name" value="INNER MEMBRANE TRANSPORTER"/>
    <property type="match status" value="1"/>
</dbReference>
<dbReference type="EMBL" id="CADCTM010000020">
    <property type="protein sequence ID" value="CAA9212069.1"/>
    <property type="molecule type" value="Genomic_DNA"/>
</dbReference>
<dbReference type="SUPFAM" id="SSF103481">
    <property type="entry name" value="Multidrug resistance efflux transporter EmrE"/>
    <property type="match status" value="2"/>
</dbReference>
<sequence length="338" mass="35975">MRIPSRAYLLGAIIVFATANSITRQLTNIGERNLIDGRNPISFCNVLFVGNLCALMTLIVLYRKQWNVQSLKQLSRTDWLGLIGVAILSGALAPALIFAALDLTTVNNVVLIGRIESPLALALSVLLLGERVNRCVVAGAIIAFIGVVLTILLQPSGENMVSMVGFQLGQGELMVAVGASCLAVSTIISKVKLRNISLGIFTIFRTALGTVVFFVAALFIYSPIHFIDAFSPLLWQWMLIYGAVIVVGGQLLWFTGLKTSSASDVSLASSFSPIAGILAAYLILGEAPTFAQYIGGGVIVLGIALNQIGVVRQKTQSPTVPPVTPAKEIDMEVGFKGI</sequence>
<feature type="transmembrane region" description="Helical" evidence="7">
    <location>
        <begin position="82"/>
        <end position="103"/>
    </location>
</feature>
<evidence type="ECO:0000256" key="7">
    <source>
        <dbReference type="SAM" id="Phobius"/>
    </source>
</evidence>
<keyword evidence="5 7" id="KW-1133">Transmembrane helix</keyword>
<dbReference type="AlphaFoldDB" id="A0A6J4H0Y8"/>
<evidence type="ECO:0000256" key="4">
    <source>
        <dbReference type="ARBA" id="ARBA00022692"/>
    </source>
</evidence>
<name>A0A6J4H0Y8_9CYAN</name>
<feature type="transmembrane region" description="Helical" evidence="7">
    <location>
        <begin position="233"/>
        <end position="253"/>
    </location>
</feature>
<dbReference type="InterPro" id="IPR037185">
    <property type="entry name" value="EmrE-like"/>
</dbReference>
<gene>
    <name evidence="9" type="ORF">AVDCRST_MAG92-143</name>
</gene>
<evidence type="ECO:0000313" key="9">
    <source>
        <dbReference type="EMBL" id="CAA9212069.1"/>
    </source>
</evidence>
<feature type="transmembrane region" description="Helical" evidence="7">
    <location>
        <begin position="290"/>
        <end position="311"/>
    </location>
</feature>
<feature type="transmembrane region" description="Helical" evidence="7">
    <location>
        <begin position="40"/>
        <end position="62"/>
    </location>
</feature>
<keyword evidence="3" id="KW-1003">Cell membrane</keyword>
<evidence type="ECO:0000256" key="5">
    <source>
        <dbReference type="ARBA" id="ARBA00022989"/>
    </source>
</evidence>
<evidence type="ECO:0000256" key="6">
    <source>
        <dbReference type="ARBA" id="ARBA00023136"/>
    </source>
</evidence>
<keyword evidence="6 7" id="KW-0472">Membrane</keyword>
<keyword evidence="4 7" id="KW-0812">Transmembrane</keyword>
<feature type="transmembrane region" description="Helical" evidence="7">
    <location>
        <begin position="135"/>
        <end position="153"/>
    </location>
</feature>
<dbReference type="InterPro" id="IPR000620">
    <property type="entry name" value="EamA_dom"/>
</dbReference>
<evidence type="ECO:0000256" key="2">
    <source>
        <dbReference type="ARBA" id="ARBA00007362"/>
    </source>
</evidence>
<feature type="domain" description="EamA" evidence="8">
    <location>
        <begin position="171"/>
        <end position="305"/>
    </location>
</feature>
<dbReference type="GO" id="GO:0005886">
    <property type="term" value="C:plasma membrane"/>
    <property type="evidence" value="ECO:0007669"/>
    <property type="project" value="UniProtKB-SubCell"/>
</dbReference>
<feature type="domain" description="EamA" evidence="8">
    <location>
        <begin position="34"/>
        <end position="151"/>
    </location>
</feature>
<comment type="similarity">
    <text evidence="2">Belongs to the EamA transporter family.</text>
</comment>
<comment type="subcellular location">
    <subcellularLocation>
        <location evidence="1">Cell membrane</location>
        <topology evidence="1">Multi-pass membrane protein</topology>
    </subcellularLocation>
</comment>
<feature type="transmembrane region" description="Helical" evidence="7">
    <location>
        <begin position="109"/>
        <end position="128"/>
    </location>
</feature>
<feature type="transmembrane region" description="Helical" evidence="7">
    <location>
        <begin position="173"/>
        <end position="191"/>
    </location>
</feature>
<evidence type="ECO:0000259" key="8">
    <source>
        <dbReference type="Pfam" id="PF00892"/>
    </source>
</evidence>
<dbReference type="PANTHER" id="PTHR32322:SF18">
    <property type="entry name" value="S-ADENOSYLMETHIONINE_S-ADENOSYLHOMOCYSTEINE TRANSPORTER"/>
    <property type="match status" value="1"/>
</dbReference>
<feature type="transmembrane region" description="Helical" evidence="7">
    <location>
        <begin position="198"/>
        <end position="221"/>
    </location>
</feature>
<evidence type="ECO:0000256" key="1">
    <source>
        <dbReference type="ARBA" id="ARBA00004651"/>
    </source>
</evidence>
<protein>
    <submittedName>
        <fullName evidence="9">Permease of the drug/metabolite transporter (DMT) superfamily</fullName>
    </submittedName>
</protein>
<organism evidence="9">
    <name type="scientific">uncultured Coleofasciculus sp</name>
    <dbReference type="NCBI Taxonomy" id="1267456"/>
    <lineage>
        <taxon>Bacteria</taxon>
        <taxon>Bacillati</taxon>
        <taxon>Cyanobacteriota</taxon>
        <taxon>Cyanophyceae</taxon>
        <taxon>Coleofasciculales</taxon>
        <taxon>Coleofasciculaceae</taxon>
        <taxon>Coleofasciculus</taxon>
        <taxon>environmental samples</taxon>
    </lineage>
</organism>
<reference evidence="9" key="1">
    <citation type="submission" date="2020-02" db="EMBL/GenBank/DDBJ databases">
        <authorList>
            <person name="Meier V. D."/>
        </authorList>
    </citation>
    <scope>NUCLEOTIDE SEQUENCE</scope>
    <source>
        <strain evidence="9">AVDCRST_MAG92</strain>
    </source>
</reference>
<accession>A0A6J4H0Y8</accession>
<evidence type="ECO:0000256" key="3">
    <source>
        <dbReference type="ARBA" id="ARBA00022475"/>
    </source>
</evidence>
<dbReference type="Pfam" id="PF00892">
    <property type="entry name" value="EamA"/>
    <property type="match status" value="2"/>
</dbReference>
<proteinExistence type="inferred from homology"/>
<feature type="transmembrane region" description="Helical" evidence="7">
    <location>
        <begin position="265"/>
        <end position="284"/>
    </location>
</feature>